<comment type="caution">
    <text evidence="2">The sequence shown here is derived from an EMBL/GenBank/DDBJ whole genome shotgun (WGS) entry which is preliminary data.</text>
</comment>
<organism evidence="2 3">
    <name type="scientific">Cardiocondyla obscurior</name>
    <dbReference type="NCBI Taxonomy" id="286306"/>
    <lineage>
        <taxon>Eukaryota</taxon>
        <taxon>Metazoa</taxon>
        <taxon>Ecdysozoa</taxon>
        <taxon>Arthropoda</taxon>
        <taxon>Hexapoda</taxon>
        <taxon>Insecta</taxon>
        <taxon>Pterygota</taxon>
        <taxon>Neoptera</taxon>
        <taxon>Endopterygota</taxon>
        <taxon>Hymenoptera</taxon>
        <taxon>Apocrita</taxon>
        <taxon>Aculeata</taxon>
        <taxon>Formicoidea</taxon>
        <taxon>Formicidae</taxon>
        <taxon>Myrmicinae</taxon>
        <taxon>Cardiocondyla</taxon>
    </lineage>
</organism>
<gene>
    <name evidence="2" type="ORF">PUN28_004474</name>
</gene>
<evidence type="ECO:0000256" key="1">
    <source>
        <dbReference type="SAM" id="MobiDB-lite"/>
    </source>
</evidence>
<reference evidence="2 3" key="1">
    <citation type="submission" date="2023-03" db="EMBL/GenBank/DDBJ databases">
        <title>High recombination rates correlate with genetic variation in Cardiocondyla obscurior ants.</title>
        <authorList>
            <person name="Errbii M."/>
        </authorList>
    </citation>
    <scope>NUCLEOTIDE SEQUENCE [LARGE SCALE GENOMIC DNA]</scope>
    <source>
        <strain evidence="2">Alpha-2009</strain>
        <tissue evidence="2">Whole body</tissue>
    </source>
</reference>
<proteinExistence type="predicted"/>
<protein>
    <submittedName>
        <fullName evidence="2">Uncharacterized protein</fullName>
    </submittedName>
</protein>
<feature type="compositionally biased region" description="Basic and acidic residues" evidence="1">
    <location>
        <begin position="13"/>
        <end position="25"/>
    </location>
</feature>
<dbReference type="Proteomes" id="UP001430953">
    <property type="component" value="Unassembled WGS sequence"/>
</dbReference>
<feature type="region of interest" description="Disordered" evidence="1">
    <location>
        <begin position="13"/>
        <end position="35"/>
    </location>
</feature>
<dbReference type="AlphaFoldDB" id="A0AAW2GFM2"/>
<dbReference type="EMBL" id="JADYXP020000004">
    <property type="protein sequence ID" value="KAL0125355.1"/>
    <property type="molecule type" value="Genomic_DNA"/>
</dbReference>
<evidence type="ECO:0000313" key="2">
    <source>
        <dbReference type="EMBL" id="KAL0125355.1"/>
    </source>
</evidence>
<accession>A0AAW2GFM2</accession>
<keyword evidence="3" id="KW-1185">Reference proteome</keyword>
<name>A0AAW2GFM2_9HYME</name>
<sequence>MIEHSALATIRRVQFEPPRRPENNSRARRSTYPPPPSSSSFFFFFFLPLLRLLQDTPSFLKWTTIRRRGTRYLSPADNVKIPEARASFFQMEFRQAGLIYEPARAHQKRFNVINDDDRKPLTFSSLPIYTGRNKRFSEKTTIPWDNHCYYDSLLSSSVQLRICTFIFNDSERYNDRSDNVNLSVRNNHRVY</sequence>
<evidence type="ECO:0000313" key="3">
    <source>
        <dbReference type="Proteomes" id="UP001430953"/>
    </source>
</evidence>